<accession>A0A7G5CA86</accession>
<name>A0A7G5CA86_WOLPI</name>
<dbReference type="AlphaFoldDB" id="A0A7G5CA86"/>
<dbReference type="Proteomes" id="UP000515744">
    <property type="component" value="Chromosome"/>
</dbReference>
<proteinExistence type="predicted"/>
<dbReference type="EMBL" id="CP050531">
    <property type="protein sequence ID" value="QMV46120.1"/>
    <property type="molecule type" value="Genomic_DNA"/>
</dbReference>
<evidence type="ECO:0000313" key="1">
    <source>
        <dbReference type="EMBL" id="QMV46120.1"/>
    </source>
</evidence>
<sequence>MKAREDNNFSEWIGGSSFEALSALTWSVGRRPRDPDSATGEAQSPF</sequence>
<reference evidence="2" key="1">
    <citation type="journal article" date="2020" name="Mol. Biol.">
        <title>Life and death of selfish genes: comparative genomics reveals the dynamic evolution of cytoplasmic incompatibility.</title>
        <authorList>
            <person name="Martinez J."/>
            <person name="Klasson L."/>
            <person name="Welch J."/>
            <person name="Jiggins F.M."/>
        </authorList>
    </citation>
    <scope>NUCLEOTIDE SEQUENCE [LARGE SCALE GENOMIC DNA]</scope>
</reference>
<evidence type="ECO:0000313" key="2">
    <source>
        <dbReference type="Proteomes" id="UP000515744"/>
    </source>
</evidence>
<gene>
    <name evidence="1" type="ORF">HC358_03450</name>
</gene>
<dbReference type="RefSeq" id="WP_164819334.1">
    <property type="nucleotide sequence ID" value="NZ_CP050531.1"/>
</dbReference>
<organism evidence="1 2">
    <name type="scientific">Wolbachia pipientis</name>
    <dbReference type="NCBI Taxonomy" id="955"/>
    <lineage>
        <taxon>Bacteria</taxon>
        <taxon>Pseudomonadati</taxon>
        <taxon>Pseudomonadota</taxon>
        <taxon>Alphaproteobacteria</taxon>
        <taxon>Rickettsiales</taxon>
        <taxon>Anaplasmataceae</taxon>
        <taxon>Wolbachieae</taxon>
        <taxon>Wolbachia</taxon>
    </lineage>
</organism>
<reference evidence="1 2" key="2">
    <citation type="journal article" date="2020" name="Mol. Biol. Evol.">
        <title>Life and death of selfish genes: comparative genomics reveals the dynamic evolution of cytoplasmic incompatibility.</title>
        <authorList>
            <person name="Martinez J."/>
            <person name="Klasson L."/>
            <person name="Welch J."/>
            <person name="Jiggins F.M."/>
        </authorList>
    </citation>
    <scope>NUCLEOTIDE SEQUENCE [LARGE SCALE GENOMIC DNA]</scope>
    <source>
        <strain evidence="1">WStv</strain>
    </source>
</reference>
<protein>
    <submittedName>
        <fullName evidence="1">Uncharacterized protein</fullName>
    </submittedName>
</protein>